<dbReference type="GeneID" id="81625728"/>
<feature type="compositionally biased region" description="Basic and acidic residues" evidence="10">
    <location>
        <begin position="1"/>
        <end position="11"/>
    </location>
</feature>
<gene>
    <name evidence="13" type="ORF">N7539_005877</name>
</gene>
<dbReference type="HAMAP" id="MF_01152">
    <property type="entry name" value="DnaJ"/>
    <property type="match status" value="1"/>
</dbReference>
<dbReference type="SMART" id="SM00271">
    <property type="entry name" value="DnaJ"/>
    <property type="match status" value="1"/>
</dbReference>
<dbReference type="PANTHER" id="PTHR43096">
    <property type="entry name" value="DNAJ HOMOLOG 1, MITOCHONDRIAL-RELATED"/>
    <property type="match status" value="1"/>
</dbReference>
<dbReference type="InterPro" id="IPR012724">
    <property type="entry name" value="DnaJ"/>
</dbReference>
<dbReference type="InterPro" id="IPR036869">
    <property type="entry name" value="J_dom_sf"/>
</dbReference>
<feature type="zinc finger region" description="CR-type" evidence="9">
    <location>
        <begin position="317"/>
        <end position="398"/>
    </location>
</feature>
<dbReference type="GO" id="GO:0042026">
    <property type="term" value="P:protein refolding"/>
    <property type="evidence" value="ECO:0007669"/>
    <property type="project" value="TreeGrafter"/>
</dbReference>
<dbReference type="CDD" id="cd06257">
    <property type="entry name" value="DnaJ"/>
    <property type="match status" value="1"/>
</dbReference>
<evidence type="ECO:0000259" key="12">
    <source>
        <dbReference type="PROSITE" id="PS51188"/>
    </source>
</evidence>
<dbReference type="GO" id="GO:0051082">
    <property type="term" value="F:unfolded protein binding"/>
    <property type="evidence" value="ECO:0007669"/>
    <property type="project" value="InterPro"/>
</dbReference>
<evidence type="ECO:0000256" key="10">
    <source>
        <dbReference type="SAM" id="MobiDB-lite"/>
    </source>
</evidence>
<dbReference type="GO" id="GO:0009408">
    <property type="term" value="P:response to heat"/>
    <property type="evidence" value="ECO:0007669"/>
    <property type="project" value="InterPro"/>
</dbReference>
<dbReference type="InterPro" id="IPR036410">
    <property type="entry name" value="HSP_DnaJ_Cys-rich_dom_sf"/>
</dbReference>
<evidence type="ECO:0000256" key="8">
    <source>
        <dbReference type="ARBA" id="ARBA00023186"/>
    </source>
</evidence>
<feature type="compositionally biased region" description="Polar residues" evidence="10">
    <location>
        <begin position="116"/>
        <end position="133"/>
    </location>
</feature>
<name>A0A9W9X5A8_9EURO</name>
<evidence type="ECO:0000256" key="9">
    <source>
        <dbReference type="PROSITE-ProRule" id="PRU00546"/>
    </source>
</evidence>
<dbReference type="PROSITE" id="PS51188">
    <property type="entry name" value="ZF_CR"/>
    <property type="match status" value="1"/>
</dbReference>
<dbReference type="SUPFAM" id="SSF49493">
    <property type="entry name" value="HSP40/DnaJ peptide-binding domain"/>
    <property type="match status" value="2"/>
</dbReference>
<accession>A0A9W9X5A8</accession>
<evidence type="ECO:0000256" key="3">
    <source>
        <dbReference type="ARBA" id="ARBA00022737"/>
    </source>
</evidence>
<keyword evidence="8" id="KW-0143">Chaperone</keyword>
<dbReference type="InterPro" id="IPR001623">
    <property type="entry name" value="DnaJ_domain"/>
</dbReference>
<dbReference type="CDD" id="cd10747">
    <property type="entry name" value="DnaJ_C"/>
    <property type="match status" value="1"/>
</dbReference>
<dbReference type="AlphaFoldDB" id="A0A9W9X5A8"/>
<dbReference type="SUPFAM" id="SSF57938">
    <property type="entry name" value="DnaJ/Hsp40 cysteine-rich domain"/>
    <property type="match status" value="1"/>
</dbReference>
<dbReference type="Pfam" id="PF01556">
    <property type="entry name" value="DnaJ_C"/>
    <property type="match status" value="1"/>
</dbReference>
<keyword evidence="6" id="KW-0809">Transit peptide</keyword>
<dbReference type="InterPro" id="IPR001305">
    <property type="entry name" value="HSP_DnaJ_Cys-rich_dom"/>
</dbReference>
<dbReference type="RefSeq" id="XP_056789351.1">
    <property type="nucleotide sequence ID" value="XM_056935479.1"/>
</dbReference>
<dbReference type="Pfam" id="PF00226">
    <property type="entry name" value="DnaJ"/>
    <property type="match status" value="1"/>
</dbReference>
<keyword evidence="5 9" id="KW-0862">Zinc</keyword>
<keyword evidence="14" id="KW-1185">Reference proteome</keyword>
<dbReference type="Proteomes" id="UP001148312">
    <property type="component" value="Unassembled WGS sequence"/>
</dbReference>
<keyword evidence="7" id="KW-0496">Mitochondrion</keyword>
<dbReference type="Gene3D" id="1.10.287.110">
    <property type="entry name" value="DnaJ domain"/>
    <property type="match status" value="1"/>
</dbReference>
<keyword evidence="4 9" id="KW-0863">Zinc-finger</keyword>
<comment type="caution">
    <text evidence="13">The sequence shown here is derived from an EMBL/GenBank/DDBJ whole genome shotgun (WGS) entry which is preliminary data.</text>
</comment>
<dbReference type="GO" id="GO:0008270">
    <property type="term" value="F:zinc ion binding"/>
    <property type="evidence" value="ECO:0007669"/>
    <property type="project" value="UniProtKB-KW"/>
</dbReference>
<keyword evidence="2 9" id="KW-0479">Metal-binding</keyword>
<dbReference type="EMBL" id="JAPWDQ010000006">
    <property type="protein sequence ID" value="KAJ5484081.1"/>
    <property type="molecule type" value="Genomic_DNA"/>
</dbReference>
<dbReference type="PROSITE" id="PS50076">
    <property type="entry name" value="DNAJ_2"/>
    <property type="match status" value="1"/>
</dbReference>
<reference evidence="13" key="2">
    <citation type="journal article" date="2023" name="IMA Fungus">
        <title>Comparative genomic study of the Penicillium genus elucidates a diverse pangenome and 15 lateral gene transfer events.</title>
        <authorList>
            <person name="Petersen C."/>
            <person name="Sorensen T."/>
            <person name="Nielsen M.R."/>
            <person name="Sondergaard T.E."/>
            <person name="Sorensen J.L."/>
            <person name="Fitzpatrick D.A."/>
            <person name="Frisvad J.C."/>
            <person name="Nielsen K.L."/>
        </authorList>
    </citation>
    <scope>NUCLEOTIDE SEQUENCE</scope>
    <source>
        <strain evidence="13">IBT 30728</strain>
    </source>
</reference>
<dbReference type="InterPro" id="IPR002939">
    <property type="entry name" value="DnaJ_C"/>
</dbReference>
<evidence type="ECO:0000256" key="7">
    <source>
        <dbReference type="ARBA" id="ARBA00023128"/>
    </source>
</evidence>
<evidence type="ECO:0000256" key="6">
    <source>
        <dbReference type="ARBA" id="ARBA00022946"/>
    </source>
</evidence>
<evidence type="ECO:0000256" key="2">
    <source>
        <dbReference type="ARBA" id="ARBA00022723"/>
    </source>
</evidence>
<sequence length="609" mass="64615">MFVSERSKFEETGESSGCLGRYDEHEFRGTPLSAVLEFFRSRSARLPSRLEASSAGPDEPLAKAGPETTFANLSLCPRISATPLDVKFENSMNTSAAFPKAAGLPARLLRAPSTYTKQTTTGQPLCSANSSRGFHTHVAKPPTRRLRASVNKKNEFVAPLARAFHTTAPLAAIPDPYKVLGVDKGASASDIKKAYYGMAKKYHPDTNKDANAKEKFAEAQSAYELLSDAKKRENYDRFGSAAFDQNGGFDPNAGGNPFAGAGGGFAQDINFEDLFGAFAGGGRRGARGRRNPFQEQILVGEDIEVQNNISFMEAAKGTSTEIKITPLTQCGTCKGDGLKSGAKRSQCKQCNGSGTRVHFMQGGFQVAATCDACGGVGMIVPRGSECGSCHGNGVVRESKTIKVDIPAGVEDGMRMRVSGEGDAPPTGTSAAAGARTQRGDLYVTIRVAPDHRFSRNGSDILYTATLPLTTALLGVKVATGTGTGDRITLSGMGMKKLGGRGGRFSPSGDLKVEFKVAMPKYLTGNQRTILEVLADEMGDKTAKRTMNFSKEKSPSSSDSAADEHKNEGFLKSVWHKLTDKASDTPKSANSGTEDAGKDGASNDDSKKSK</sequence>
<organism evidence="13 14">
    <name type="scientific">Penicillium diatomitis</name>
    <dbReference type="NCBI Taxonomy" id="2819901"/>
    <lineage>
        <taxon>Eukaryota</taxon>
        <taxon>Fungi</taxon>
        <taxon>Dikarya</taxon>
        <taxon>Ascomycota</taxon>
        <taxon>Pezizomycotina</taxon>
        <taxon>Eurotiomycetes</taxon>
        <taxon>Eurotiomycetidae</taxon>
        <taxon>Eurotiales</taxon>
        <taxon>Aspergillaceae</taxon>
        <taxon>Penicillium</taxon>
    </lineage>
</organism>
<feature type="region of interest" description="Disordered" evidence="10">
    <location>
        <begin position="116"/>
        <end position="137"/>
    </location>
</feature>
<dbReference type="GO" id="GO:0005524">
    <property type="term" value="F:ATP binding"/>
    <property type="evidence" value="ECO:0007669"/>
    <property type="project" value="InterPro"/>
</dbReference>
<evidence type="ECO:0000259" key="11">
    <source>
        <dbReference type="PROSITE" id="PS50076"/>
    </source>
</evidence>
<proteinExistence type="inferred from homology"/>
<comment type="subcellular location">
    <subcellularLocation>
        <location evidence="1">Mitochondrion</location>
    </subcellularLocation>
</comment>
<dbReference type="InterPro" id="IPR018253">
    <property type="entry name" value="DnaJ_domain_CS"/>
</dbReference>
<evidence type="ECO:0000313" key="14">
    <source>
        <dbReference type="Proteomes" id="UP001148312"/>
    </source>
</evidence>
<evidence type="ECO:0000256" key="1">
    <source>
        <dbReference type="ARBA" id="ARBA00004173"/>
    </source>
</evidence>
<feature type="domain" description="J" evidence="11">
    <location>
        <begin position="175"/>
        <end position="239"/>
    </location>
</feature>
<dbReference type="Gene3D" id="2.10.230.10">
    <property type="entry name" value="Heat shock protein DnaJ, cysteine-rich domain"/>
    <property type="match status" value="1"/>
</dbReference>
<dbReference type="Gene3D" id="2.60.260.20">
    <property type="entry name" value="Urease metallochaperone UreE, N-terminal domain"/>
    <property type="match status" value="2"/>
</dbReference>
<feature type="region of interest" description="Disordered" evidence="10">
    <location>
        <begin position="1"/>
        <end position="22"/>
    </location>
</feature>
<dbReference type="GO" id="GO:0005739">
    <property type="term" value="C:mitochondrion"/>
    <property type="evidence" value="ECO:0007669"/>
    <property type="project" value="UniProtKB-SubCell"/>
</dbReference>
<dbReference type="FunFam" id="1.10.287.110:FF:000053">
    <property type="entry name" value="Putative Mitochondrial DnaJ chaperone"/>
    <property type="match status" value="1"/>
</dbReference>
<dbReference type="InterPro" id="IPR008971">
    <property type="entry name" value="HSP40/DnaJ_pept-bd"/>
</dbReference>
<dbReference type="FunFam" id="2.10.230.10:FF:000001">
    <property type="entry name" value="DnaJ subfamily A member 2"/>
    <property type="match status" value="1"/>
</dbReference>
<dbReference type="PANTHER" id="PTHR43096:SF52">
    <property type="entry name" value="DNAJ HOMOLOG 1, MITOCHONDRIAL-RELATED"/>
    <property type="match status" value="1"/>
</dbReference>
<dbReference type="PRINTS" id="PR00625">
    <property type="entry name" value="JDOMAIN"/>
</dbReference>
<dbReference type="GO" id="GO:0031072">
    <property type="term" value="F:heat shock protein binding"/>
    <property type="evidence" value="ECO:0007669"/>
    <property type="project" value="InterPro"/>
</dbReference>
<protein>
    <submittedName>
        <fullName evidence="13">DnaJ</fullName>
    </submittedName>
</protein>
<dbReference type="Pfam" id="PF00684">
    <property type="entry name" value="DnaJ_CXXCXGXG"/>
    <property type="match status" value="1"/>
</dbReference>
<reference evidence="13" key="1">
    <citation type="submission" date="2022-12" db="EMBL/GenBank/DDBJ databases">
        <authorList>
            <person name="Petersen C."/>
        </authorList>
    </citation>
    <scope>NUCLEOTIDE SEQUENCE</scope>
    <source>
        <strain evidence="13">IBT 30728</strain>
    </source>
</reference>
<dbReference type="SUPFAM" id="SSF46565">
    <property type="entry name" value="Chaperone J-domain"/>
    <property type="match status" value="1"/>
</dbReference>
<evidence type="ECO:0000256" key="5">
    <source>
        <dbReference type="ARBA" id="ARBA00022833"/>
    </source>
</evidence>
<dbReference type="CDD" id="cd10719">
    <property type="entry name" value="DnaJ_zf"/>
    <property type="match status" value="1"/>
</dbReference>
<keyword evidence="3" id="KW-0677">Repeat</keyword>
<dbReference type="PROSITE" id="PS00636">
    <property type="entry name" value="DNAJ_1"/>
    <property type="match status" value="1"/>
</dbReference>
<evidence type="ECO:0000256" key="4">
    <source>
        <dbReference type="ARBA" id="ARBA00022771"/>
    </source>
</evidence>
<evidence type="ECO:0000313" key="13">
    <source>
        <dbReference type="EMBL" id="KAJ5484081.1"/>
    </source>
</evidence>
<feature type="region of interest" description="Disordered" evidence="10">
    <location>
        <begin position="545"/>
        <end position="609"/>
    </location>
</feature>
<feature type="domain" description="CR-type" evidence="12">
    <location>
        <begin position="317"/>
        <end position="398"/>
    </location>
</feature>